<dbReference type="OrthoDB" id="2473397at2"/>
<dbReference type="InterPro" id="IPR036680">
    <property type="entry name" value="SPOR-like_sf"/>
</dbReference>
<evidence type="ECO:0000313" key="3">
    <source>
        <dbReference type="EMBL" id="SFR33269.1"/>
    </source>
</evidence>
<dbReference type="RefSeq" id="WP_092980628.1">
    <property type="nucleotide sequence ID" value="NZ_FOYQ01000001.1"/>
</dbReference>
<dbReference type="Proteomes" id="UP000199534">
    <property type="component" value="Unassembled WGS sequence"/>
</dbReference>
<feature type="chain" id="PRO_5011722732" evidence="1">
    <location>
        <begin position="21"/>
        <end position="120"/>
    </location>
</feature>
<evidence type="ECO:0000313" key="4">
    <source>
        <dbReference type="Proteomes" id="UP000199534"/>
    </source>
</evidence>
<dbReference type="SUPFAM" id="SSF110997">
    <property type="entry name" value="Sporulation related repeat"/>
    <property type="match status" value="1"/>
</dbReference>
<organism evidence="3 4">
    <name type="scientific">Robiginitalea myxolifaciens</name>
    <dbReference type="NCBI Taxonomy" id="400055"/>
    <lineage>
        <taxon>Bacteria</taxon>
        <taxon>Pseudomonadati</taxon>
        <taxon>Bacteroidota</taxon>
        <taxon>Flavobacteriia</taxon>
        <taxon>Flavobacteriales</taxon>
        <taxon>Flavobacteriaceae</taxon>
        <taxon>Robiginitalea</taxon>
    </lineage>
</organism>
<dbReference type="InterPro" id="IPR007730">
    <property type="entry name" value="SPOR-like_dom"/>
</dbReference>
<dbReference type="Pfam" id="PF05036">
    <property type="entry name" value="SPOR"/>
    <property type="match status" value="1"/>
</dbReference>
<keyword evidence="4" id="KW-1185">Reference proteome</keyword>
<accession>A0A1I6FTJ9</accession>
<evidence type="ECO:0000256" key="1">
    <source>
        <dbReference type="SAM" id="SignalP"/>
    </source>
</evidence>
<keyword evidence="1" id="KW-0732">Signal</keyword>
<protein>
    <submittedName>
        <fullName evidence="3">Sporulation related domain-containing protein</fullName>
    </submittedName>
</protein>
<feature type="signal peptide" evidence="1">
    <location>
        <begin position="1"/>
        <end position="20"/>
    </location>
</feature>
<feature type="domain" description="SPOR" evidence="2">
    <location>
        <begin position="47"/>
        <end position="117"/>
    </location>
</feature>
<reference evidence="3 4" key="1">
    <citation type="submission" date="2016-10" db="EMBL/GenBank/DDBJ databases">
        <authorList>
            <person name="de Groot N.N."/>
        </authorList>
    </citation>
    <scope>NUCLEOTIDE SEQUENCE [LARGE SCALE GENOMIC DNA]</scope>
    <source>
        <strain evidence="3 4">DSM 21019</strain>
    </source>
</reference>
<proteinExistence type="predicted"/>
<dbReference type="EMBL" id="FOYQ01000001">
    <property type="protein sequence ID" value="SFR33269.1"/>
    <property type="molecule type" value="Genomic_DNA"/>
</dbReference>
<dbReference type="Gene3D" id="3.30.70.1070">
    <property type="entry name" value="Sporulation related repeat"/>
    <property type="match status" value="1"/>
</dbReference>
<gene>
    <name evidence="3" type="ORF">SAMN04490243_0643</name>
</gene>
<dbReference type="AlphaFoldDB" id="A0A1I6FTJ9"/>
<dbReference type="GO" id="GO:0042834">
    <property type="term" value="F:peptidoglycan binding"/>
    <property type="evidence" value="ECO:0007669"/>
    <property type="project" value="InterPro"/>
</dbReference>
<evidence type="ECO:0000259" key="2">
    <source>
        <dbReference type="Pfam" id="PF05036"/>
    </source>
</evidence>
<dbReference type="STRING" id="400055.SAMN04490243_0643"/>
<name>A0A1I6FTJ9_9FLAO</name>
<sequence>MKRSGILLITLLSLPLMATAQQGQITLDQDPGIEKLLEIYKKNLSEAGYFTIQVGFGNSSFAQELKTEAEVDFPQWRARIVFDSPTYRVQLGRFKTRLEAEREFLTVRKKYPGAILLRPE</sequence>